<organism evidence="2 3">
    <name type="scientific">Dichanthelium oligosanthes</name>
    <dbReference type="NCBI Taxonomy" id="888268"/>
    <lineage>
        <taxon>Eukaryota</taxon>
        <taxon>Viridiplantae</taxon>
        <taxon>Streptophyta</taxon>
        <taxon>Embryophyta</taxon>
        <taxon>Tracheophyta</taxon>
        <taxon>Spermatophyta</taxon>
        <taxon>Magnoliopsida</taxon>
        <taxon>Liliopsida</taxon>
        <taxon>Poales</taxon>
        <taxon>Poaceae</taxon>
        <taxon>PACMAD clade</taxon>
        <taxon>Panicoideae</taxon>
        <taxon>Panicodae</taxon>
        <taxon>Paniceae</taxon>
        <taxon>Dichantheliinae</taxon>
        <taxon>Dichanthelium</taxon>
    </lineage>
</organism>
<gene>
    <name evidence="2" type="ORF">BAE44_0016194</name>
</gene>
<feature type="region of interest" description="Disordered" evidence="1">
    <location>
        <begin position="1"/>
        <end position="212"/>
    </location>
</feature>
<accession>A0A1E5VCB4</accession>
<feature type="non-terminal residue" evidence="2">
    <location>
        <position position="212"/>
    </location>
</feature>
<feature type="compositionally biased region" description="Low complexity" evidence="1">
    <location>
        <begin position="96"/>
        <end position="106"/>
    </location>
</feature>
<feature type="compositionally biased region" description="Low complexity" evidence="1">
    <location>
        <begin position="175"/>
        <end position="212"/>
    </location>
</feature>
<feature type="compositionally biased region" description="Basic residues" evidence="1">
    <location>
        <begin position="126"/>
        <end position="136"/>
    </location>
</feature>
<feature type="non-terminal residue" evidence="2">
    <location>
        <position position="1"/>
    </location>
</feature>
<sequence>GAVRAGEGGAAEEPPRQVSVRGRGPGARHAGPRRVLPERALDRRGRAAGRRRRPPAEPLRPLPHRLQRAVPARHDGAEGAADGARAPGLVGGVGARAGRVPDAPQDPLRPLPPRQRGAPAVEELRHARRAAPHRHPGLGALGRRGRAGRHAGTRARGLRAYQDAGLAARAEDQRPATAARGAPPALQVVRRTPATAHAGARGAAGAQALQAR</sequence>
<evidence type="ECO:0000256" key="1">
    <source>
        <dbReference type="SAM" id="MobiDB-lite"/>
    </source>
</evidence>
<dbReference type="EMBL" id="LWDX02044471">
    <property type="protein sequence ID" value="OEL22786.1"/>
    <property type="molecule type" value="Genomic_DNA"/>
</dbReference>
<feature type="compositionally biased region" description="Low complexity" evidence="1">
    <location>
        <begin position="78"/>
        <end position="88"/>
    </location>
</feature>
<protein>
    <submittedName>
        <fullName evidence="2">Uncharacterized protein</fullName>
    </submittedName>
</protein>
<dbReference type="AlphaFoldDB" id="A0A1E5VCB4"/>
<feature type="compositionally biased region" description="Basic and acidic residues" evidence="1">
    <location>
        <begin position="35"/>
        <end position="45"/>
    </location>
</feature>
<feature type="compositionally biased region" description="Basic residues" evidence="1">
    <location>
        <begin position="143"/>
        <end position="157"/>
    </location>
</feature>
<dbReference type="Proteomes" id="UP000095767">
    <property type="component" value="Unassembled WGS sequence"/>
</dbReference>
<name>A0A1E5VCB4_9POAL</name>
<proteinExistence type="predicted"/>
<comment type="caution">
    <text evidence="2">The sequence shown here is derived from an EMBL/GenBank/DDBJ whole genome shotgun (WGS) entry which is preliminary data.</text>
</comment>
<evidence type="ECO:0000313" key="3">
    <source>
        <dbReference type="Proteomes" id="UP000095767"/>
    </source>
</evidence>
<reference evidence="2 3" key="1">
    <citation type="submission" date="2016-09" db="EMBL/GenBank/DDBJ databases">
        <title>The draft genome of Dichanthelium oligosanthes: A C3 panicoid grass species.</title>
        <authorList>
            <person name="Studer A.J."/>
            <person name="Schnable J.C."/>
            <person name="Brutnell T.P."/>
        </authorList>
    </citation>
    <scope>NUCLEOTIDE SEQUENCE [LARGE SCALE GENOMIC DNA]</scope>
    <source>
        <strain evidence="3">cv. Kellogg 1175</strain>
        <tissue evidence="2">Leaf</tissue>
    </source>
</reference>
<keyword evidence="3" id="KW-1185">Reference proteome</keyword>
<evidence type="ECO:0000313" key="2">
    <source>
        <dbReference type="EMBL" id="OEL22786.1"/>
    </source>
</evidence>